<dbReference type="SMART" id="SM01011">
    <property type="entry name" value="AMP_N"/>
    <property type="match status" value="1"/>
</dbReference>
<comment type="similarity">
    <text evidence="3">Belongs to the peptidase M24B family.</text>
</comment>
<keyword evidence="6" id="KW-0479">Metal-binding</keyword>
<keyword evidence="9" id="KW-0464">Manganese</keyword>
<accession>A0A5J6QX60</accession>
<dbReference type="FunFam" id="3.90.230.10:FF:000002">
    <property type="entry name" value="Xaa-Pro aminopeptidase 3"/>
    <property type="match status" value="1"/>
</dbReference>
<dbReference type="SUPFAM" id="SSF55920">
    <property type="entry name" value="Creatinase/aminopeptidase"/>
    <property type="match status" value="1"/>
</dbReference>
<dbReference type="EMBL" id="CP043311">
    <property type="protein sequence ID" value="QEY65476.1"/>
    <property type="molecule type" value="Genomic_DNA"/>
</dbReference>
<dbReference type="FunFam" id="3.40.350.10:FF:000009">
    <property type="entry name" value="Xaa-Pro aminopeptidase"/>
    <property type="match status" value="1"/>
</dbReference>
<dbReference type="Proteomes" id="UP000327179">
    <property type="component" value="Chromosome"/>
</dbReference>
<evidence type="ECO:0000256" key="11">
    <source>
        <dbReference type="ARBA" id="ARBA00075356"/>
    </source>
</evidence>
<comment type="cofactor">
    <cofactor evidence="2">
        <name>Mn(2+)</name>
        <dbReference type="ChEBI" id="CHEBI:29035"/>
    </cofactor>
</comment>
<evidence type="ECO:0000256" key="2">
    <source>
        <dbReference type="ARBA" id="ARBA00001936"/>
    </source>
</evidence>
<dbReference type="PANTHER" id="PTHR43226">
    <property type="entry name" value="XAA-PRO AMINOPEPTIDASE 3"/>
    <property type="match status" value="1"/>
</dbReference>
<keyword evidence="7 14" id="KW-0378">Hydrolase</keyword>
<evidence type="ECO:0000256" key="4">
    <source>
        <dbReference type="ARBA" id="ARBA00012574"/>
    </source>
</evidence>
<evidence type="ECO:0000256" key="8">
    <source>
        <dbReference type="ARBA" id="ARBA00023049"/>
    </source>
</evidence>
<dbReference type="Pfam" id="PF05195">
    <property type="entry name" value="AMP_N"/>
    <property type="match status" value="1"/>
</dbReference>
<evidence type="ECO:0000256" key="1">
    <source>
        <dbReference type="ARBA" id="ARBA00001424"/>
    </source>
</evidence>
<dbReference type="KEGG" id="plal:FXN65_26715"/>
<dbReference type="GO" id="GO:0006508">
    <property type="term" value="P:proteolysis"/>
    <property type="evidence" value="ECO:0007669"/>
    <property type="project" value="UniProtKB-KW"/>
</dbReference>
<dbReference type="InterPro" id="IPR029149">
    <property type="entry name" value="Creatin/AminoP/Spt16_N"/>
</dbReference>
<gene>
    <name evidence="14" type="primary">pepP</name>
    <name evidence="14" type="ORF">FXN65_26715</name>
</gene>
<dbReference type="GO" id="GO:0070006">
    <property type="term" value="F:metalloaminopeptidase activity"/>
    <property type="evidence" value="ECO:0007669"/>
    <property type="project" value="InterPro"/>
</dbReference>
<evidence type="ECO:0000256" key="6">
    <source>
        <dbReference type="ARBA" id="ARBA00022723"/>
    </source>
</evidence>
<dbReference type="InterPro" id="IPR052433">
    <property type="entry name" value="X-Pro_dipept-like"/>
</dbReference>
<keyword evidence="14" id="KW-0031">Aminopeptidase</keyword>
<evidence type="ECO:0000256" key="5">
    <source>
        <dbReference type="ARBA" id="ARBA00022670"/>
    </source>
</evidence>
<dbReference type="PANTHER" id="PTHR43226:SF4">
    <property type="entry name" value="XAA-PRO AMINOPEPTIDASE 3"/>
    <property type="match status" value="1"/>
</dbReference>
<evidence type="ECO:0000256" key="7">
    <source>
        <dbReference type="ARBA" id="ARBA00022801"/>
    </source>
</evidence>
<dbReference type="CDD" id="cd01087">
    <property type="entry name" value="Prolidase"/>
    <property type="match status" value="1"/>
</dbReference>
<dbReference type="EC" id="3.4.11.9" evidence="4"/>
<dbReference type="GO" id="GO:0005829">
    <property type="term" value="C:cytosol"/>
    <property type="evidence" value="ECO:0007669"/>
    <property type="project" value="TreeGrafter"/>
</dbReference>
<proteinExistence type="inferred from homology"/>
<dbReference type="InterPro" id="IPR036005">
    <property type="entry name" value="Creatinase/aminopeptidase-like"/>
</dbReference>
<evidence type="ECO:0000256" key="3">
    <source>
        <dbReference type="ARBA" id="ARBA00008766"/>
    </source>
</evidence>
<dbReference type="Gene3D" id="3.40.350.10">
    <property type="entry name" value="Creatinase/prolidase N-terminal domain"/>
    <property type="match status" value="1"/>
</dbReference>
<evidence type="ECO:0000256" key="10">
    <source>
        <dbReference type="ARBA" id="ARBA00069363"/>
    </source>
</evidence>
<comment type="catalytic activity">
    <reaction evidence="1">
        <text>Release of any N-terminal amino acid, including proline, that is linked to proline, even from a dipeptide or tripeptide.</text>
        <dbReference type="EC" id="3.4.11.9"/>
    </reaction>
</comment>
<protein>
    <recommendedName>
        <fullName evidence="10">Xaa-Pro aminopeptidase</fullName>
        <ecNumber evidence="4">3.4.11.9</ecNumber>
    </recommendedName>
    <alternativeName>
        <fullName evidence="11">Aminopeptidase P II</fullName>
    </alternativeName>
    <alternativeName>
        <fullName evidence="12">X-Pro aminopeptidase</fullName>
    </alternativeName>
</protein>
<evidence type="ECO:0000313" key="14">
    <source>
        <dbReference type="EMBL" id="QEY65476.1"/>
    </source>
</evidence>
<keyword evidence="15" id="KW-1185">Reference proteome</keyword>
<keyword evidence="5" id="KW-0645">Protease</keyword>
<dbReference type="Pfam" id="PF00557">
    <property type="entry name" value="Peptidase_M24"/>
    <property type="match status" value="1"/>
</dbReference>
<dbReference type="InterPro" id="IPR000994">
    <property type="entry name" value="Pept_M24"/>
</dbReference>
<sequence length="444" mass="49470">MTRIPKAEYARRRKALMAQMEANSIAILPAAPVHIRNRDVEHVYRQDSDFQYLSGFPEPEAVLVLIPGREHGEYVLFCRERDPERELWDGLRAGQEGAIRDFGADDAFPIGDIDDILPGLIEGRSRVYYSIGTNTEFDQHLMEWVNTIRSKARQGAQPPKEFVALDHLLHDMRLYKSAAEVKVMREAAEVSARAHVRAMQASRAGLYEYHLEAELEYEFRKGGAKMPAYGSIVAAGKNACILHYRENDAPLKDGDLVLIDAACELDCYASDITRTFPVSGRFSPEQKAIYELVLKSQEAAFLEIAPGKHWNEAHEATVRVITAGLVELGLLKGDVDELIASEAYKAFYMHRAGHWLGMDVHDVGEYKVGGEWRVLEPGMAMTVEPGIYIGADNQDVAKKWRGIGVRIEDDVVVTRTGCEILTGGVPKTVDEIEALMAAARSQAA</sequence>
<dbReference type="RefSeq" id="WP_151138216.1">
    <property type="nucleotide sequence ID" value="NZ_CP043311.1"/>
</dbReference>
<organism evidence="14 15">
    <name type="scientific">Metapseudomonas lalkuanensis</name>
    <dbReference type="NCBI Taxonomy" id="2604832"/>
    <lineage>
        <taxon>Bacteria</taxon>
        <taxon>Pseudomonadati</taxon>
        <taxon>Pseudomonadota</taxon>
        <taxon>Gammaproteobacteria</taxon>
        <taxon>Pseudomonadales</taxon>
        <taxon>Pseudomonadaceae</taxon>
        <taxon>Metapseudomonas</taxon>
    </lineage>
</organism>
<dbReference type="InterPro" id="IPR007865">
    <property type="entry name" value="Aminopep_P_N"/>
</dbReference>
<dbReference type="GO" id="GO:0030145">
    <property type="term" value="F:manganese ion binding"/>
    <property type="evidence" value="ECO:0007669"/>
    <property type="project" value="InterPro"/>
</dbReference>
<dbReference type="Gene3D" id="3.90.230.10">
    <property type="entry name" value="Creatinase/methionine aminopeptidase superfamily"/>
    <property type="match status" value="1"/>
</dbReference>
<dbReference type="SUPFAM" id="SSF53092">
    <property type="entry name" value="Creatinase/prolidase N-terminal domain"/>
    <property type="match status" value="1"/>
</dbReference>
<keyword evidence="8" id="KW-0482">Metalloprotease</keyword>
<evidence type="ECO:0000259" key="13">
    <source>
        <dbReference type="SMART" id="SM01011"/>
    </source>
</evidence>
<dbReference type="AlphaFoldDB" id="A0A5J6QX60"/>
<dbReference type="NCBIfam" id="NF008131">
    <property type="entry name" value="PRK10879.1"/>
    <property type="match status" value="1"/>
</dbReference>
<feature type="domain" description="Aminopeptidase P N-terminal" evidence="13">
    <location>
        <begin position="4"/>
        <end position="138"/>
    </location>
</feature>
<evidence type="ECO:0000313" key="15">
    <source>
        <dbReference type="Proteomes" id="UP000327179"/>
    </source>
</evidence>
<name>A0A5J6QX60_9GAMM</name>
<evidence type="ECO:0000256" key="12">
    <source>
        <dbReference type="ARBA" id="ARBA00081411"/>
    </source>
</evidence>
<reference evidence="14 15" key="1">
    <citation type="submission" date="2019-08" db="EMBL/GenBank/DDBJ databases">
        <title>Whole-genome Sequencing of e-waste polymer degrading bacterium Pseudomonas sp. strain PE08.</title>
        <authorList>
            <person name="Kirdat K."/>
            <person name="Debbarma P."/>
            <person name="Narawade N."/>
            <person name="Suyal D."/>
            <person name="Thorat V."/>
            <person name="Shouche Y."/>
            <person name="Goel R."/>
            <person name="Yadav A."/>
        </authorList>
    </citation>
    <scope>NUCLEOTIDE SEQUENCE [LARGE SCALE GENOMIC DNA]</scope>
    <source>
        <strain evidence="14 15">PE08</strain>
    </source>
</reference>
<evidence type="ECO:0000256" key="9">
    <source>
        <dbReference type="ARBA" id="ARBA00023211"/>
    </source>
</evidence>